<gene>
    <name evidence="1" type="ORF">GP644_22290</name>
</gene>
<reference evidence="1 2" key="1">
    <citation type="submission" date="2019-12" db="EMBL/GenBank/DDBJ databases">
        <authorList>
            <person name="Zhang Y.-J."/>
        </authorList>
    </citation>
    <scope>NUCLEOTIDE SEQUENCE [LARGE SCALE GENOMIC DNA]</scope>
    <source>
        <strain evidence="1 2">H18S-6</strain>
    </source>
</reference>
<protein>
    <submittedName>
        <fullName evidence="1">Uncharacterized protein</fullName>
    </submittedName>
</protein>
<sequence>MRRTVLAPFLVGSLLVPSLGNPCGFHNYTPQPTLVDRLLGSDQIVLARSSPSNPFQFKAYQALEGDLGSSEIPFLVDSITRRRFALDANTAVLFARDGAYGPWKRLAIVDAVLAPVLSSVMEKLPAWELGNDNDRFRYFASLIGHPDDRIHKLALRELDQADYSVLQGLNLTIEPQRLLVRFNAPIETEYKAIRVLLLGLSGDTQLRRWLEKGVENSIRSEGRYLGAYSTALIELAGPETVIDLAKNYLTNPEISLVAKELLFEAIALHGGSDDIAMETSILQAITSALWLDAQLAGPVARQFGSRANWAMLPVLKILLDEGNILSAVDRQDSVQYIALARKTLAQP</sequence>
<accession>A0A6A4RCN7</accession>
<evidence type="ECO:0000313" key="1">
    <source>
        <dbReference type="EMBL" id="KAE9625554.1"/>
    </source>
</evidence>
<comment type="caution">
    <text evidence="1">The sequence shown here is derived from an EMBL/GenBank/DDBJ whole genome shotgun (WGS) entry which is preliminary data.</text>
</comment>
<dbReference type="RefSeq" id="WP_158981673.1">
    <property type="nucleotide sequence ID" value="NZ_WSFO01000019.1"/>
</dbReference>
<dbReference type="AlphaFoldDB" id="A0A6A4RCN7"/>
<evidence type="ECO:0000313" key="2">
    <source>
        <dbReference type="Proteomes" id="UP000441586"/>
    </source>
</evidence>
<proteinExistence type="predicted"/>
<organism evidence="1 2">
    <name type="scientific">Parasedimentitalea maritima</name>
    <dbReference type="NCBI Taxonomy" id="2578117"/>
    <lineage>
        <taxon>Bacteria</taxon>
        <taxon>Pseudomonadati</taxon>
        <taxon>Pseudomonadota</taxon>
        <taxon>Alphaproteobacteria</taxon>
        <taxon>Rhodobacterales</taxon>
        <taxon>Paracoccaceae</taxon>
        <taxon>Parasedimentitalea</taxon>
    </lineage>
</organism>
<dbReference type="Proteomes" id="UP000441586">
    <property type="component" value="Unassembled WGS sequence"/>
</dbReference>
<name>A0A6A4RCN7_9RHOB</name>
<dbReference type="EMBL" id="WSFO01000019">
    <property type="protein sequence ID" value="KAE9625554.1"/>
    <property type="molecule type" value="Genomic_DNA"/>
</dbReference>